<proteinExistence type="predicted"/>
<dbReference type="AlphaFoldDB" id="A0A0G2EES0"/>
<gene>
    <name evidence="2" type="ORF">UCRPC4_g03789</name>
</gene>
<dbReference type="EMBL" id="LCWF01000086">
    <property type="protein sequence ID" value="KKY21352.1"/>
    <property type="molecule type" value="Genomic_DNA"/>
</dbReference>
<dbReference type="OrthoDB" id="4509278at2759"/>
<accession>A0A0G2EES0</accession>
<evidence type="ECO:0000313" key="3">
    <source>
        <dbReference type="Proteomes" id="UP000053317"/>
    </source>
</evidence>
<evidence type="ECO:0000256" key="1">
    <source>
        <dbReference type="SAM" id="SignalP"/>
    </source>
</evidence>
<reference evidence="2 3" key="1">
    <citation type="submission" date="2015-05" db="EMBL/GenBank/DDBJ databases">
        <title>Distinctive expansion of gene families associated with plant cell wall degradation and secondary metabolism in the genomes of grapevine trunk pathogens.</title>
        <authorList>
            <person name="Lawrence D.P."/>
            <person name="Travadon R."/>
            <person name="Rolshausen P.E."/>
            <person name="Baumgartner K."/>
        </authorList>
    </citation>
    <scope>NUCLEOTIDE SEQUENCE [LARGE SCALE GENOMIC DNA]</scope>
    <source>
        <strain evidence="2">UCRPC4</strain>
    </source>
</reference>
<organism evidence="2 3">
    <name type="scientific">Phaeomoniella chlamydospora</name>
    <name type="common">Phaeoacremonium chlamydosporum</name>
    <dbReference type="NCBI Taxonomy" id="158046"/>
    <lineage>
        <taxon>Eukaryota</taxon>
        <taxon>Fungi</taxon>
        <taxon>Dikarya</taxon>
        <taxon>Ascomycota</taxon>
        <taxon>Pezizomycotina</taxon>
        <taxon>Eurotiomycetes</taxon>
        <taxon>Chaetothyriomycetidae</taxon>
        <taxon>Phaeomoniellales</taxon>
        <taxon>Phaeomoniellaceae</taxon>
        <taxon>Phaeomoniella</taxon>
    </lineage>
</organism>
<name>A0A0G2EES0_PHACM</name>
<reference evidence="2 3" key="2">
    <citation type="submission" date="2015-05" db="EMBL/GenBank/DDBJ databases">
        <authorList>
            <person name="Morales-Cruz A."/>
            <person name="Amrine K.C."/>
            <person name="Cantu D."/>
        </authorList>
    </citation>
    <scope>NUCLEOTIDE SEQUENCE [LARGE SCALE GENOMIC DNA]</scope>
    <source>
        <strain evidence="2">UCRPC4</strain>
    </source>
</reference>
<feature type="chain" id="PRO_5002543382" evidence="1">
    <location>
        <begin position="21"/>
        <end position="111"/>
    </location>
</feature>
<evidence type="ECO:0000313" key="2">
    <source>
        <dbReference type="EMBL" id="KKY21352.1"/>
    </source>
</evidence>
<dbReference type="Proteomes" id="UP000053317">
    <property type="component" value="Unassembled WGS sequence"/>
</dbReference>
<keyword evidence="3" id="KW-1185">Reference proteome</keyword>
<protein>
    <submittedName>
        <fullName evidence="2">Uncharacterized protein</fullName>
    </submittedName>
</protein>
<feature type="signal peptide" evidence="1">
    <location>
        <begin position="1"/>
        <end position="20"/>
    </location>
</feature>
<keyword evidence="1" id="KW-0732">Signal</keyword>
<comment type="caution">
    <text evidence="2">The sequence shown here is derived from an EMBL/GenBank/DDBJ whole genome shotgun (WGS) entry which is preliminary data.</text>
</comment>
<sequence length="111" mass="11542">MKTFAILATSLTLLTSLATAAPRTGPVAKNRRSVPEVGITFIAAPVSNTYYFPVDNQVFDVEDTLSVNQIATSGGATCTFWGVDGSTTTVGSGAETVDVGPPQVQKSGICW</sequence>